<evidence type="ECO:0008006" key="3">
    <source>
        <dbReference type="Google" id="ProtNLM"/>
    </source>
</evidence>
<dbReference type="Proteomes" id="UP000597877">
    <property type="component" value="Unassembled WGS sequence"/>
</dbReference>
<evidence type="ECO:0000313" key="2">
    <source>
        <dbReference type="Proteomes" id="UP000597877"/>
    </source>
</evidence>
<accession>A0ABR7F4J1</accession>
<dbReference type="Gene3D" id="3.80.10.10">
    <property type="entry name" value="Ribonuclease Inhibitor"/>
    <property type="match status" value="1"/>
</dbReference>
<organism evidence="1 2">
    <name type="scientific">Eubacterium segne</name>
    <dbReference type="NCBI Taxonomy" id="2763045"/>
    <lineage>
        <taxon>Bacteria</taxon>
        <taxon>Bacillati</taxon>
        <taxon>Bacillota</taxon>
        <taxon>Clostridia</taxon>
        <taxon>Eubacteriales</taxon>
        <taxon>Eubacteriaceae</taxon>
        <taxon>Eubacterium</taxon>
    </lineage>
</organism>
<evidence type="ECO:0000313" key="1">
    <source>
        <dbReference type="EMBL" id="MBC5668531.1"/>
    </source>
</evidence>
<sequence>MTSIWEIESLVRLKDKLKNILIDRRVDVSDDDNLNTLVDKVNRIGNNTVFNSFLSDSISNYYNDEITSLKEYAFYCNRSMVGTIELPNIISIGMYALSSMPNVKKIIANKLESFNGNNTCYSSSFEEIEFRNLTRVNANDFIGCNKLKKLYIPKVSFNGNTCISSTSLEYVCVKAENYFASNSLSVKSNLVMKIIIINYISKVVPCTSLANFPNYALTEGDCYIYVPRDLLESYKIATNWSTYADRFRAIEDYKNEICEVFPLFEEDYAGTWDESEVLE</sequence>
<dbReference type="InterPro" id="IPR032675">
    <property type="entry name" value="LRR_dom_sf"/>
</dbReference>
<gene>
    <name evidence="1" type="ORF">H8S00_11165</name>
</gene>
<dbReference type="EMBL" id="JACOOZ010000008">
    <property type="protein sequence ID" value="MBC5668531.1"/>
    <property type="molecule type" value="Genomic_DNA"/>
</dbReference>
<keyword evidence="2" id="KW-1185">Reference proteome</keyword>
<reference evidence="1 2" key="1">
    <citation type="submission" date="2020-08" db="EMBL/GenBank/DDBJ databases">
        <title>Genome public.</title>
        <authorList>
            <person name="Liu C."/>
            <person name="Sun Q."/>
        </authorList>
    </citation>
    <scope>NUCLEOTIDE SEQUENCE [LARGE SCALE GENOMIC DNA]</scope>
    <source>
        <strain evidence="1 2">BX4</strain>
    </source>
</reference>
<proteinExistence type="predicted"/>
<dbReference type="RefSeq" id="WP_186840565.1">
    <property type="nucleotide sequence ID" value="NZ_JACOOZ010000008.1"/>
</dbReference>
<name>A0ABR7F4J1_9FIRM</name>
<protein>
    <recommendedName>
        <fullName evidence="3">Leucine-rich repeat domain-containing protein</fullName>
    </recommendedName>
</protein>
<comment type="caution">
    <text evidence="1">The sequence shown here is derived from an EMBL/GenBank/DDBJ whole genome shotgun (WGS) entry which is preliminary data.</text>
</comment>